<gene>
    <name evidence="1" type="ORF">OUZ56_003735</name>
</gene>
<accession>A0ABR0A9K9</accession>
<keyword evidence="2" id="KW-1185">Reference proteome</keyword>
<reference evidence="1 2" key="1">
    <citation type="journal article" date="2023" name="Nucleic Acids Res.">
        <title>The hologenome of Daphnia magna reveals possible DNA methylation and microbiome-mediated evolution of the host genome.</title>
        <authorList>
            <person name="Chaturvedi A."/>
            <person name="Li X."/>
            <person name="Dhandapani V."/>
            <person name="Marshall H."/>
            <person name="Kissane S."/>
            <person name="Cuenca-Cambronero M."/>
            <person name="Asole G."/>
            <person name="Calvet F."/>
            <person name="Ruiz-Romero M."/>
            <person name="Marangio P."/>
            <person name="Guigo R."/>
            <person name="Rago D."/>
            <person name="Mirbahai L."/>
            <person name="Eastwood N."/>
            <person name="Colbourne J.K."/>
            <person name="Zhou J."/>
            <person name="Mallon E."/>
            <person name="Orsini L."/>
        </authorList>
    </citation>
    <scope>NUCLEOTIDE SEQUENCE [LARGE SCALE GENOMIC DNA]</scope>
    <source>
        <strain evidence="1">LRV0_1</strain>
    </source>
</reference>
<proteinExistence type="predicted"/>
<organism evidence="1 2">
    <name type="scientific">Daphnia magna</name>
    <dbReference type="NCBI Taxonomy" id="35525"/>
    <lineage>
        <taxon>Eukaryota</taxon>
        <taxon>Metazoa</taxon>
        <taxon>Ecdysozoa</taxon>
        <taxon>Arthropoda</taxon>
        <taxon>Crustacea</taxon>
        <taxon>Branchiopoda</taxon>
        <taxon>Diplostraca</taxon>
        <taxon>Cladocera</taxon>
        <taxon>Anomopoda</taxon>
        <taxon>Daphniidae</taxon>
        <taxon>Daphnia</taxon>
    </lineage>
</organism>
<name>A0ABR0A9K9_9CRUS</name>
<evidence type="ECO:0000313" key="1">
    <source>
        <dbReference type="EMBL" id="KAK4021826.1"/>
    </source>
</evidence>
<dbReference type="EMBL" id="JAOYFB010000036">
    <property type="protein sequence ID" value="KAK4021826.1"/>
    <property type="molecule type" value="Genomic_DNA"/>
</dbReference>
<dbReference type="Proteomes" id="UP001234178">
    <property type="component" value="Unassembled WGS sequence"/>
</dbReference>
<comment type="caution">
    <text evidence="1">The sequence shown here is derived from an EMBL/GenBank/DDBJ whole genome shotgun (WGS) entry which is preliminary data.</text>
</comment>
<protein>
    <submittedName>
        <fullName evidence="1">Uncharacterized protein</fullName>
    </submittedName>
</protein>
<evidence type="ECO:0000313" key="2">
    <source>
        <dbReference type="Proteomes" id="UP001234178"/>
    </source>
</evidence>
<sequence length="108" mass="11828">MRGKYVVTEGAVFHPEGSLGTCPLSELNKEGGAPEAEFRELERALKGDKTGWKRGLFDGGGQLLDCLFKPGTTEDLESVHSRLESFDKKGLELVHLIQEQATRAPDEA</sequence>